<dbReference type="GO" id="GO:0046872">
    <property type="term" value="F:metal ion binding"/>
    <property type="evidence" value="ECO:0007669"/>
    <property type="project" value="UniProtKB-KW"/>
</dbReference>
<organism evidence="3 4">
    <name type="scientific">candidate division CPR2 bacterium GW2011_GWC2_39_10</name>
    <dbReference type="NCBI Taxonomy" id="1618345"/>
    <lineage>
        <taxon>Bacteria</taxon>
        <taxon>Bacteria division CPR2</taxon>
    </lineage>
</organism>
<gene>
    <name evidence="3" type="ORF">UT18_C0006G0044</name>
</gene>
<protein>
    <submittedName>
        <fullName evidence="3">Metallophosphoesterase</fullName>
    </submittedName>
</protein>
<accession>A0A0G0PZR8</accession>
<feature type="binding site" evidence="2">
    <location>
        <position position="180"/>
    </location>
    <ligand>
        <name>Fe cation</name>
        <dbReference type="ChEBI" id="CHEBI:24875"/>
        <label>1</label>
    </ligand>
</feature>
<dbReference type="NCBIfam" id="TIGR00282">
    <property type="entry name" value="TIGR00282 family metallophosphoesterase"/>
    <property type="match status" value="1"/>
</dbReference>
<evidence type="ECO:0000313" key="4">
    <source>
        <dbReference type="Proteomes" id="UP000034207"/>
    </source>
</evidence>
<dbReference type="Proteomes" id="UP000034207">
    <property type="component" value="Unassembled WGS sequence"/>
</dbReference>
<feature type="binding site" evidence="2">
    <location>
        <position position="67"/>
    </location>
    <ligand>
        <name>Fe cation</name>
        <dbReference type="ChEBI" id="CHEBI:24875"/>
        <label>2</label>
    </ligand>
</feature>
<feature type="active site" description="Proton donor" evidence="1">
    <location>
        <position position="68"/>
    </location>
</feature>
<dbReference type="AlphaFoldDB" id="A0A0G0PZR8"/>
<dbReference type="Pfam" id="PF13277">
    <property type="entry name" value="YmdB"/>
    <property type="match status" value="1"/>
</dbReference>
<sequence>MKILFIGDIVARIGRKTVIKLLPDLIKKEDVDFVIANGENMTTGYGMTMETMKDLQAVGVDFFTSGNHIWKKQEFIPELDNPKTPVIRPANYPLGAPGRGFDVVKTPFGNVGIINMIGLEGFLNANLDSPFRLVEGIIEELKKKAKIIIVDFHADISSEKVAFGLFLDGKVTAVFGTHTHVPTADARVLPKGTAVVTDVGMVGPQNTSLGVKSEIVIKRFLTCLPQKHDIPTEGPVWFNSVLIDADNETGKAKSIKRIDLEDEI</sequence>
<dbReference type="InterPro" id="IPR029052">
    <property type="entry name" value="Metallo-depent_PP-like"/>
</dbReference>
<feature type="binding site" evidence="2">
    <location>
        <position position="39"/>
    </location>
    <ligand>
        <name>Fe cation</name>
        <dbReference type="ChEBI" id="CHEBI:24875"/>
        <label>1</label>
    </ligand>
</feature>
<dbReference type="PANTHER" id="PTHR36303:SF1">
    <property type="entry name" value="2',3'-CYCLIC-NUCLEOTIDE 2'-PHOSPHODIESTERASE"/>
    <property type="match status" value="1"/>
</dbReference>
<dbReference type="SUPFAM" id="SSF56300">
    <property type="entry name" value="Metallo-dependent phosphatases"/>
    <property type="match status" value="1"/>
</dbReference>
<evidence type="ECO:0000256" key="1">
    <source>
        <dbReference type="PIRSR" id="PIRSR004789-50"/>
    </source>
</evidence>
<dbReference type="EMBL" id="LBVV01000006">
    <property type="protein sequence ID" value="KKQ94946.1"/>
    <property type="molecule type" value="Genomic_DNA"/>
</dbReference>
<dbReference type="InterPro" id="IPR005235">
    <property type="entry name" value="YmdB-like"/>
</dbReference>
<feature type="binding site" evidence="2">
    <location>
        <position position="153"/>
    </location>
    <ligand>
        <name>Fe cation</name>
        <dbReference type="ChEBI" id="CHEBI:24875"/>
        <label>2</label>
    </ligand>
</feature>
<dbReference type="STRING" id="1618345.UT18_C0006G0044"/>
<dbReference type="GO" id="GO:0004113">
    <property type="term" value="F:2',3'-cyclic-nucleotide 3'-phosphodiesterase activity"/>
    <property type="evidence" value="ECO:0007669"/>
    <property type="project" value="TreeGrafter"/>
</dbReference>
<reference evidence="3 4" key="1">
    <citation type="journal article" date="2015" name="Nature">
        <title>rRNA introns, odd ribosomes, and small enigmatic genomes across a large radiation of phyla.</title>
        <authorList>
            <person name="Brown C.T."/>
            <person name="Hug L.A."/>
            <person name="Thomas B.C."/>
            <person name="Sharon I."/>
            <person name="Castelle C.J."/>
            <person name="Singh A."/>
            <person name="Wilkins M.J."/>
            <person name="Williams K.H."/>
            <person name="Banfield J.F."/>
        </authorList>
    </citation>
    <scope>NUCLEOTIDE SEQUENCE [LARGE SCALE GENOMIC DNA]</scope>
</reference>
<feature type="binding site" evidence="2">
    <location>
        <position position="40"/>
    </location>
    <ligand>
        <name>Fe cation</name>
        <dbReference type="ChEBI" id="CHEBI:24875"/>
        <label>1</label>
    </ligand>
</feature>
<feature type="binding site" evidence="2">
    <location>
        <position position="8"/>
    </location>
    <ligand>
        <name>Fe cation</name>
        <dbReference type="ChEBI" id="CHEBI:24875"/>
        <label>1</label>
    </ligand>
</feature>
<proteinExistence type="predicted"/>
<feature type="binding site" evidence="2">
    <location>
        <position position="178"/>
    </location>
    <ligand>
        <name>Fe cation</name>
        <dbReference type="ChEBI" id="CHEBI:24875"/>
        <label>2</label>
    </ligand>
</feature>
<name>A0A0G0PZR8_UNCC2</name>
<comment type="caution">
    <text evidence="3">The sequence shown here is derived from an EMBL/GenBank/DDBJ whole genome shotgun (WGS) entry which is preliminary data.</text>
</comment>
<dbReference type="Gene3D" id="3.60.21.10">
    <property type="match status" value="1"/>
</dbReference>
<dbReference type="PANTHER" id="PTHR36303">
    <property type="entry name" value="2',3'-CYCLIC-NUCLEOTIDE 2'-PHOSPHODIESTERASE"/>
    <property type="match status" value="1"/>
</dbReference>
<dbReference type="PIRSF" id="PIRSF004789">
    <property type="entry name" value="DR1281"/>
    <property type="match status" value="1"/>
</dbReference>
<dbReference type="PATRIC" id="fig|1618345.3.peg.333"/>
<evidence type="ECO:0000313" key="3">
    <source>
        <dbReference type="EMBL" id="KKQ94946.1"/>
    </source>
</evidence>
<keyword evidence="2" id="KW-0479">Metal-binding</keyword>
<evidence type="ECO:0000256" key="2">
    <source>
        <dbReference type="PIRSR" id="PIRSR004789-51"/>
    </source>
</evidence>
<feature type="binding site" evidence="2">
    <location>
        <position position="39"/>
    </location>
    <ligand>
        <name>Fe cation</name>
        <dbReference type="ChEBI" id="CHEBI:24875"/>
        <label>2</label>
    </ligand>
</feature>